<dbReference type="GO" id="GO:0005856">
    <property type="term" value="C:cytoskeleton"/>
    <property type="evidence" value="ECO:0007669"/>
    <property type="project" value="UniProtKB-SubCell"/>
</dbReference>
<dbReference type="Gene3D" id="3.10.20.90">
    <property type="entry name" value="Phosphatidylinositol 3-kinase Catalytic Subunit, Chain A, domain 1"/>
    <property type="match status" value="1"/>
</dbReference>
<comment type="caution">
    <text evidence="10">The sequence shown here is derived from an EMBL/GenBank/DDBJ whole genome shotgun (WGS) entry which is preliminary data.</text>
</comment>
<dbReference type="PANTHER" id="PTHR23333">
    <property type="entry name" value="UBX DOMAIN CONTAINING PROTEIN"/>
    <property type="match status" value="1"/>
</dbReference>
<dbReference type="InterPro" id="IPR029071">
    <property type="entry name" value="Ubiquitin-like_domsf"/>
</dbReference>
<dbReference type="SUPFAM" id="SSF102848">
    <property type="entry name" value="NSFL1 (p97 ATPase) cofactor p47, SEP domain"/>
    <property type="match status" value="1"/>
</dbReference>
<comment type="function">
    <text evidence="5">May be involved in the reorganization of actin cytoskeleton mediated by RND1, RND2 and RND3. Promotes RHOA activation mediated by GNA12 and GNA13.</text>
</comment>
<keyword evidence="3" id="KW-0175">Coiled coil</keyword>
<accession>A0AA88PUZ6</accession>
<dbReference type="PANTHER" id="PTHR23333:SF4">
    <property type="entry name" value="UBX DOMAIN-CONTAINING PROTEIN 11"/>
    <property type="match status" value="1"/>
</dbReference>
<dbReference type="CDD" id="cd17077">
    <property type="entry name" value="UBX_UBXN11"/>
    <property type="match status" value="1"/>
</dbReference>
<keyword evidence="4" id="KW-0206">Cytoskeleton</keyword>
<reference evidence="10" key="1">
    <citation type="submission" date="2023-08" db="EMBL/GenBank/DDBJ databases">
        <title>Chromosome-level Genome Assembly of mud carp (Cirrhinus molitorella).</title>
        <authorList>
            <person name="Liu H."/>
        </authorList>
    </citation>
    <scope>NUCLEOTIDE SEQUENCE</scope>
    <source>
        <strain evidence="10">Prfri</strain>
        <tissue evidence="10">Muscle</tissue>
    </source>
</reference>
<dbReference type="AlphaFoldDB" id="A0AA88PUZ6"/>
<dbReference type="Pfam" id="PF08059">
    <property type="entry name" value="SEP"/>
    <property type="match status" value="1"/>
</dbReference>
<dbReference type="FunFam" id="3.30.420.210:FF:000003">
    <property type="entry name" value="UBX domain protein 11"/>
    <property type="match status" value="1"/>
</dbReference>
<evidence type="ECO:0000256" key="2">
    <source>
        <dbReference type="ARBA" id="ARBA00022490"/>
    </source>
</evidence>
<evidence type="ECO:0000313" key="10">
    <source>
        <dbReference type="EMBL" id="KAK2902713.1"/>
    </source>
</evidence>
<dbReference type="PROSITE" id="PS51399">
    <property type="entry name" value="SEP"/>
    <property type="match status" value="1"/>
</dbReference>
<evidence type="ECO:0000256" key="1">
    <source>
        <dbReference type="ARBA" id="ARBA00004245"/>
    </source>
</evidence>
<gene>
    <name evidence="10" type="ORF">Q8A67_007426</name>
</gene>
<protein>
    <recommendedName>
        <fullName evidence="7">UBX domain-containing protein 11</fullName>
    </recommendedName>
    <alternativeName>
        <fullName evidence="9">Socius</fullName>
    </alternativeName>
    <alternativeName>
        <fullName evidence="8">UBX domain-containing protein 5</fullName>
    </alternativeName>
</protein>
<keyword evidence="11" id="KW-1185">Reference proteome</keyword>
<evidence type="ECO:0000256" key="7">
    <source>
        <dbReference type="ARBA" id="ARBA00073759"/>
    </source>
</evidence>
<dbReference type="SUPFAM" id="SSF54236">
    <property type="entry name" value="Ubiquitin-like"/>
    <property type="match status" value="1"/>
</dbReference>
<name>A0AA88PUZ6_9TELE</name>
<evidence type="ECO:0000256" key="5">
    <source>
        <dbReference type="ARBA" id="ARBA00059434"/>
    </source>
</evidence>
<organism evidence="10 11">
    <name type="scientific">Cirrhinus molitorella</name>
    <name type="common">mud carp</name>
    <dbReference type="NCBI Taxonomy" id="172907"/>
    <lineage>
        <taxon>Eukaryota</taxon>
        <taxon>Metazoa</taxon>
        <taxon>Chordata</taxon>
        <taxon>Craniata</taxon>
        <taxon>Vertebrata</taxon>
        <taxon>Euteleostomi</taxon>
        <taxon>Actinopterygii</taxon>
        <taxon>Neopterygii</taxon>
        <taxon>Teleostei</taxon>
        <taxon>Ostariophysi</taxon>
        <taxon>Cypriniformes</taxon>
        <taxon>Cyprinidae</taxon>
        <taxon>Labeoninae</taxon>
        <taxon>Labeonini</taxon>
        <taxon>Cirrhinus</taxon>
    </lineage>
</organism>
<comment type="subunit">
    <text evidence="6">Interacts with GNA12, GNA13, RND1, RND2 and RND3.</text>
</comment>
<dbReference type="SMART" id="SM00166">
    <property type="entry name" value="UBX"/>
    <property type="match status" value="1"/>
</dbReference>
<dbReference type="SMART" id="SM00553">
    <property type="entry name" value="SEP"/>
    <property type="match status" value="1"/>
</dbReference>
<evidence type="ECO:0000313" key="11">
    <source>
        <dbReference type="Proteomes" id="UP001187343"/>
    </source>
</evidence>
<dbReference type="GO" id="GO:0043161">
    <property type="term" value="P:proteasome-mediated ubiquitin-dependent protein catabolic process"/>
    <property type="evidence" value="ECO:0007669"/>
    <property type="project" value="TreeGrafter"/>
</dbReference>
<dbReference type="InterPro" id="IPR012989">
    <property type="entry name" value="SEP_domain"/>
</dbReference>
<dbReference type="Proteomes" id="UP001187343">
    <property type="component" value="Unassembled WGS sequence"/>
</dbReference>
<evidence type="ECO:0000256" key="9">
    <source>
        <dbReference type="ARBA" id="ARBA00081109"/>
    </source>
</evidence>
<dbReference type="InterPro" id="IPR036241">
    <property type="entry name" value="NSFL1C_SEP_dom_sf"/>
</dbReference>
<proteinExistence type="predicted"/>
<comment type="subcellular location">
    <subcellularLocation>
        <location evidence="1">Cytoplasm</location>
        <location evidence="1">Cytoskeleton</location>
    </subcellularLocation>
</comment>
<dbReference type="Pfam" id="PF00789">
    <property type="entry name" value="UBX"/>
    <property type="match status" value="1"/>
</dbReference>
<dbReference type="InterPro" id="IPR001012">
    <property type="entry name" value="UBX_dom"/>
</dbReference>
<evidence type="ECO:0000256" key="3">
    <source>
        <dbReference type="ARBA" id="ARBA00023054"/>
    </source>
</evidence>
<evidence type="ECO:0000256" key="6">
    <source>
        <dbReference type="ARBA" id="ARBA00062345"/>
    </source>
</evidence>
<sequence length="491" mass="55622">MSSPLSTLRKNKRAPLPDIQSEGERKPYEERSDTEYEAKLFRDIFPQNHPVPHIMDSVSTVRSKVMQKKKAKEAPPSDFELMSSMMQKIVQLERKVKTQAVDIEQKARRIAVLEEKLNLLQEAKEKLTSNENQDEELVKLCLKLQNQVWEMETFLKDYGMIWVGGYEEHDEQANSQLPRATNAHKSFKMNFDLVLQNIQELNITAGEGESHVTAIPGGAKLTQQSSVPLWLYKNGIVIFSGPFRSYQDPSTQECMQDMMDGFFPSELQERFPNGVPFQVHDKRDEEFIVRQPGTAFPGRGQSIDGAGRHSVDRSEQTSSTAPKHSQMPGKKLSMEQFLRKLPESVVKEGKVISIRDSIKAHLLGFPDGVQNHSVTTVETSALRALKERETDSTQSAKNITTLRLKSEDGVETFIVKMYLTETIGDLRHYLDLKRGSRGAPYDIISAFPQRCYSDDTQTLLSCGLTPNTALLLRPQASPHRPCGDTYRTTFI</sequence>
<dbReference type="EMBL" id="JAUYZG010000007">
    <property type="protein sequence ID" value="KAK2902713.1"/>
    <property type="molecule type" value="Genomic_DNA"/>
</dbReference>
<evidence type="ECO:0000256" key="4">
    <source>
        <dbReference type="ARBA" id="ARBA00023212"/>
    </source>
</evidence>
<keyword evidence="2" id="KW-0963">Cytoplasm</keyword>
<dbReference type="PROSITE" id="PS50033">
    <property type="entry name" value="UBX"/>
    <property type="match status" value="1"/>
</dbReference>
<evidence type="ECO:0000256" key="8">
    <source>
        <dbReference type="ARBA" id="ARBA00075811"/>
    </source>
</evidence>
<dbReference type="Gene3D" id="3.30.420.210">
    <property type="entry name" value="SEP domain"/>
    <property type="match status" value="1"/>
</dbReference>
<dbReference type="GO" id="GO:0043130">
    <property type="term" value="F:ubiquitin binding"/>
    <property type="evidence" value="ECO:0007669"/>
    <property type="project" value="TreeGrafter"/>
</dbReference>